<keyword evidence="9" id="KW-1185">Reference proteome</keyword>
<feature type="domain" description="Aromatic amino acid beta-eliminating lyase/threonine aldolase" evidence="7">
    <location>
        <begin position="4"/>
        <end position="288"/>
    </location>
</feature>
<dbReference type="InterPro" id="IPR015424">
    <property type="entry name" value="PyrdxlP-dep_Trfase"/>
</dbReference>
<dbReference type="EMBL" id="JAGGLC010000001">
    <property type="protein sequence ID" value="MBP1986099.1"/>
    <property type="molecule type" value="Genomic_DNA"/>
</dbReference>
<feature type="region of interest" description="Disordered" evidence="6">
    <location>
        <begin position="1"/>
        <end position="23"/>
    </location>
</feature>
<dbReference type="Pfam" id="PF01212">
    <property type="entry name" value="Beta_elim_lyase"/>
    <property type="match status" value="1"/>
</dbReference>
<dbReference type="PANTHER" id="PTHR48097:SF9">
    <property type="entry name" value="L-THREONINE ALDOLASE"/>
    <property type="match status" value="1"/>
</dbReference>
<dbReference type="AlphaFoldDB" id="A0A8T4GT87"/>
<dbReference type="FunFam" id="3.40.640.10:FF:000030">
    <property type="entry name" value="Low-specificity L-threonine aldolase"/>
    <property type="match status" value="1"/>
</dbReference>
<name>A0A8T4GT87_9EURY</name>
<dbReference type="GO" id="GO:0005829">
    <property type="term" value="C:cytosol"/>
    <property type="evidence" value="ECO:0007669"/>
    <property type="project" value="TreeGrafter"/>
</dbReference>
<proteinExistence type="inferred from homology"/>
<dbReference type="RefSeq" id="WP_209490263.1">
    <property type="nucleotide sequence ID" value="NZ_JAGGLC010000001.1"/>
</dbReference>
<dbReference type="InterPro" id="IPR023603">
    <property type="entry name" value="Low_specificity_L-TA-like"/>
</dbReference>
<sequence>MVVDLRSDTVTRPSDAMRDAAKNAEVGDDVYRDDPSVNELERRAAEILGKEAGLFVPSGTMGNQVAIRAHTDRGQELLADEHAHVLKWELGAVAQLSSLQTRLLDFGDSGAPTPEQVEGGIVEEGLHEAGTGLFCLENTHNYRGGVAVPKEEIDAAAEVAHEHDVPVHLDGARLFNAAEALSTDAAALAENVDSVMFCLSKGLGAPVGSMLVGDQAFIDRARRVRKLFGGGMRQAGIIAAPGLLALENREHLADDHRRAARIAEDLGQIDGIETTAPDSNIVVADVADTGLNAEEFVGQIEQHGVLAVAFSETTVRFTTNWDVTDDDIEQAIDSVRTAMAET</sequence>
<dbReference type="NCBIfam" id="NF041359">
    <property type="entry name" value="GntG_guanitoxin"/>
    <property type="match status" value="1"/>
</dbReference>
<dbReference type="GO" id="GO:0008732">
    <property type="term" value="F:L-allo-threonine aldolase activity"/>
    <property type="evidence" value="ECO:0007669"/>
    <property type="project" value="TreeGrafter"/>
</dbReference>
<organism evidence="8 9">
    <name type="scientific">Halolamina salifodinae</name>
    <dbReference type="NCBI Taxonomy" id="1202767"/>
    <lineage>
        <taxon>Archaea</taxon>
        <taxon>Methanobacteriati</taxon>
        <taxon>Methanobacteriota</taxon>
        <taxon>Stenosarchaea group</taxon>
        <taxon>Halobacteria</taxon>
        <taxon>Halobacteriales</taxon>
        <taxon>Haloferacaceae</taxon>
    </lineage>
</organism>
<dbReference type="SUPFAM" id="SSF53383">
    <property type="entry name" value="PLP-dependent transferases"/>
    <property type="match status" value="1"/>
</dbReference>
<evidence type="ECO:0000313" key="9">
    <source>
        <dbReference type="Proteomes" id="UP000823736"/>
    </source>
</evidence>
<dbReference type="Gene3D" id="3.90.1150.10">
    <property type="entry name" value="Aspartate Aminotransferase, domain 1"/>
    <property type="match status" value="1"/>
</dbReference>
<protein>
    <submittedName>
        <fullName evidence="8">Threonine aldolase</fullName>
        <ecNumber evidence="8">4.1.2.5</ecNumber>
    </submittedName>
</protein>
<keyword evidence="4 8" id="KW-0456">Lyase</keyword>
<evidence type="ECO:0000256" key="2">
    <source>
        <dbReference type="ARBA" id="ARBA00006966"/>
    </source>
</evidence>
<comment type="caution">
    <text evidence="8">The sequence shown here is derived from an EMBL/GenBank/DDBJ whole genome shotgun (WGS) entry which is preliminary data.</text>
</comment>
<dbReference type="GO" id="GO:0006545">
    <property type="term" value="P:glycine biosynthetic process"/>
    <property type="evidence" value="ECO:0007669"/>
    <property type="project" value="TreeGrafter"/>
</dbReference>
<dbReference type="InterPro" id="IPR015422">
    <property type="entry name" value="PyrdxlP-dep_Trfase_small"/>
</dbReference>
<evidence type="ECO:0000256" key="5">
    <source>
        <dbReference type="PIRSR" id="PIRSR017617-1"/>
    </source>
</evidence>
<gene>
    <name evidence="8" type="ORF">J2753_000572</name>
</gene>
<evidence type="ECO:0000256" key="3">
    <source>
        <dbReference type="ARBA" id="ARBA00022898"/>
    </source>
</evidence>
<dbReference type="InterPro" id="IPR001597">
    <property type="entry name" value="ArAA_b-elim_lyase/Thr_aldolase"/>
</dbReference>
<evidence type="ECO:0000259" key="7">
    <source>
        <dbReference type="Pfam" id="PF01212"/>
    </source>
</evidence>
<accession>A0A8T4GT87</accession>
<feature type="modified residue" description="N6-(pyridoxal phosphate)lysine" evidence="5">
    <location>
        <position position="201"/>
    </location>
</feature>
<dbReference type="CDD" id="cd06502">
    <property type="entry name" value="TA_like"/>
    <property type="match status" value="1"/>
</dbReference>
<evidence type="ECO:0000313" key="8">
    <source>
        <dbReference type="EMBL" id="MBP1986099.1"/>
    </source>
</evidence>
<dbReference type="OrthoDB" id="198122at2157"/>
<dbReference type="GO" id="GO:0006567">
    <property type="term" value="P:L-threonine catabolic process"/>
    <property type="evidence" value="ECO:0007669"/>
    <property type="project" value="TreeGrafter"/>
</dbReference>
<evidence type="ECO:0000256" key="1">
    <source>
        <dbReference type="ARBA" id="ARBA00001933"/>
    </source>
</evidence>
<comment type="cofactor">
    <cofactor evidence="1">
        <name>pyridoxal 5'-phosphate</name>
        <dbReference type="ChEBI" id="CHEBI:597326"/>
    </cofactor>
</comment>
<feature type="compositionally biased region" description="Basic and acidic residues" evidence="6">
    <location>
        <begin position="1"/>
        <end position="22"/>
    </location>
</feature>
<dbReference type="Proteomes" id="UP000823736">
    <property type="component" value="Unassembled WGS sequence"/>
</dbReference>
<evidence type="ECO:0000256" key="4">
    <source>
        <dbReference type="ARBA" id="ARBA00023239"/>
    </source>
</evidence>
<dbReference type="Gene3D" id="3.40.640.10">
    <property type="entry name" value="Type I PLP-dependent aspartate aminotransferase-like (Major domain)"/>
    <property type="match status" value="1"/>
</dbReference>
<dbReference type="PIRSF" id="PIRSF017617">
    <property type="entry name" value="Thr_aldolase"/>
    <property type="match status" value="1"/>
</dbReference>
<dbReference type="EC" id="4.1.2.5" evidence="8"/>
<reference evidence="8" key="1">
    <citation type="submission" date="2021-03" db="EMBL/GenBank/DDBJ databases">
        <title>Genomic Encyclopedia of Type Strains, Phase IV (KMG-IV): sequencing the most valuable type-strain genomes for metagenomic binning, comparative biology and taxonomic classification.</title>
        <authorList>
            <person name="Goeker M."/>
        </authorList>
    </citation>
    <scope>NUCLEOTIDE SEQUENCE</scope>
    <source>
        <strain evidence="8">DSM 26232</strain>
    </source>
</reference>
<comment type="similarity">
    <text evidence="2">Belongs to the threonine aldolase family.</text>
</comment>
<dbReference type="PANTHER" id="PTHR48097">
    <property type="entry name" value="L-THREONINE ALDOLASE-RELATED"/>
    <property type="match status" value="1"/>
</dbReference>
<keyword evidence="3" id="KW-0663">Pyridoxal phosphate</keyword>
<evidence type="ECO:0000256" key="6">
    <source>
        <dbReference type="SAM" id="MobiDB-lite"/>
    </source>
</evidence>
<dbReference type="InterPro" id="IPR015421">
    <property type="entry name" value="PyrdxlP-dep_Trfase_major"/>
</dbReference>